<dbReference type="OrthoDB" id="7434223at2759"/>
<reference evidence="3" key="1">
    <citation type="submission" date="2021-12" db="EMBL/GenBank/DDBJ databases">
        <authorList>
            <person name="King R."/>
        </authorList>
    </citation>
    <scope>NUCLEOTIDE SEQUENCE</scope>
</reference>
<evidence type="ECO:0000256" key="2">
    <source>
        <dbReference type="SAM" id="SignalP"/>
    </source>
</evidence>
<feature type="region of interest" description="Disordered" evidence="1">
    <location>
        <begin position="395"/>
        <end position="415"/>
    </location>
</feature>
<dbReference type="EMBL" id="LR824028">
    <property type="protein sequence ID" value="CAD0205933.1"/>
    <property type="molecule type" value="Genomic_DNA"/>
</dbReference>
<dbReference type="Proteomes" id="UP001154114">
    <property type="component" value="Chromosome 25"/>
</dbReference>
<evidence type="ECO:0000256" key="1">
    <source>
        <dbReference type="SAM" id="MobiDB-lite"/>
    </source>
</evidence>
<organism evidence="3 4">
    <name type="scientific">Chrysodeixis includens</name>
    <name type="common">Soybean looper</name>
    <name type="synonym">Pseudoplusia includens</name>
    <dbReference type="NCBI Taxonomy" id="689277"/>
    <lineage>
        <taxon>Eukaryota</taxon>
        <taxon>Metazoa</taxon>
        <taxon>Ecdysozoa</taxon>
        <taxon>Arthropoda</taxon>
        <taxon>Hexapoda</taxon>
        <taxon>Insecta</taxon>
        <taxon>Pterygota</taxon>
        <taxon>Neoptera</taxon>
        <taxon>Endopterygota</taxon>
        <taxon>Lepidoptera</taxon>
        <taxon>Glossata</taxon>
        <taxon>Ditrysia</taxon>
        <taxon>Noctuoidea</taxon>
        <taxon>Noctuidae</taxon>
        <taxon>Plusiinae</taxon>
        <taxon>Chrysodeixis</taxon>
    </lineage>
</organism>
<evidence type="ECO:0008006" key="5">
    <source>
        <dbReference type="Google" id="ProtNLM"/>
    </source>
</evidence>
<dbReference type="SUPFAM" id="SSF50494">
    <property type="entry name" value="Trypsin-like serine proteases"/>
    <property type="match status" value="1"/>
</dbReference>
<keyword evidence="2" id="KW-0732">Signal</keyword>
<gene>
    <name evidence="3" type="ORF">CINC_LOCUS8231</name>
</gene>
<sequence>MWRNVVLFLASCSVVIIKCQFFDCHDDPGYSPDEGPLADLQFTWLGTLQYIHVKNGTPHYFRVPRVILISRQFALSTAMDAAQIPEGYALGNVIFGDYERDEKECRITIEDIANGMECEPAVLLMPIADVLLHPEYKHFGAKYSVALLKLITPVKSNVPRDFIEEEKEVLRISILPRELCFLYDSVENATKMTRNRMACTTGCGFHSGAPTIVHEHTGHWSIVALSQGGPSCPDPLRTRRPPPPPHHIMIHPYVPWITAAITGKAVGAFAKDDPFGFIMPRASLYDLVAHGWVGHWWMGGLRCYDRGEAADDIFKFYHEIFQLNPVTETFLTYYLEIDAAHGTIIICVKVGMPYQLGQPRVWELDSPIVKVRIPLLRFQNLYRFQVEAWGYNATESSGSTASASSTESESASAEN</sequence>
<protein>
    <recommendedName>
        <fullName evidence="5">Peptidase S1 domain-containing protein</fullName>
    </recommendedName>
</protein>
<name>A0A9N8Q1R9_CHRIL</name>
<feature type="chain" id="PRO_5040323356" description="Peptidase S1 domain-containing protein" evidence="2">
    <location>
        <begin position="20"/>
        <end position="415"/>
    </location>
</feature>
<feature type="signal peptide" evidence="2">
    <location>
        <begin position="1"/>
        <end position="19"/>
    </location>
</feature>
<keyword evidence="4" id="KW-1185">Reference proteome</keyword>
<dbReference type="InterPro" id="IPR009003">
    <property type="entry name" value="Peptidase_S1_PA"/>
</dbReference>
<evidence type="ECO:0000313" key="3">
    <source>
        <dbReference type="EMBL" id="CAD0205933.1"/>
    </source>
</evidence>
<dbReference type="AlphaFoldDB" id="A0A9N8Q1R9"/>
<proteinExistence type="predicted"/>
<accession>A0A9N8Q1R9</accession>
<evidence type="ECO:0000313" key="4">
    <source>
        <dbReference type="Proteomes" id="UP001154114"/>
    </source>
</evidence>